<evidence type="ECO:0000256" key="2">
    <source>
        <dbReference type="ARBA" id="ARBA00010617"/>
    </source>
</evidence>
<keyword evidence="3" id="KW-0479">Metal-binding</keyword>
<evidence type="ECO:0000256" key="3">
    <source>
        <dbReference type="ARBA" id="ARBA00022723"/>
    </source>
</evidence>
<evidence type="ECO:0000313" key="6">
    <source>
        <dbReference type="Proteomes" id="UP001176940"/>
    </source>
</evidence>
<comment type="caution">
    <text evidence="5">The sequence shown here is derived from an EMBL/GenBank/DDBJ whole genome shotgun (WGS) entry which is preliminary data.</text>
</comment>
<evidence type="ECO:0000256" key="4">
    <source>
        <dbReference type="ARBA" id="ARBA00023004"/>
    </source>
</evidence>
<dbReference type="SUPFAM" id="SSF48264">
    <property type="entry name" value="Cytochrome P450"/>
    <property type="match status" value="1"/>
</dbReference>
<protein>
    <submittedName>
        <fullName evidence="5">Uncharacterized protein</fullName>
    </submittedName>
</protein>
<organism evidence="5 6">
    <name type="scientific">Ranitomeya imitator</name>
    <name type="common">mimic poison frog</name>
    <dbReference type="NCBI Taxonomy" id="111125"/>
    <lineage>
        <taxon>Eukaryota</taxon>
        <taxon>Metazoa</taxon>
        <taxon>Chordata</taxon>
        <taxon>Craniata</taxon>
        <taxon>Vertebrata</taxon>
        <taxon>Euteleostomi</taxon>
        <taxon>Amphibia</taxon>
        <taxon>Batrachia</taxon>
        <taxon>Anura</taxon>
        <taxon>Neobatrachia</taxon>
        <taxon>Hyloidea</taxon>
        <taxon>Dendrobatidae</taxon>
        <taxon>Dendrobatinae</taxon>
        <taxon>Ranitomeya</taxon>
    </lineage>
</organism>
<dbReference type="InterPro" id="IPR002401">
    <property type="entry name" value="Cyt_P450_E_grp-I"/>
</dbReference>
<gene>
    <name evidence="5" type="ORF">RIMI_LOCUS7555696</name>
</gene>
<comment type="cofactor">
    <cofactor evidence="1">
        <name>heme</name>
        <dbReference type="ChEBI" id="CHEBI:30413"/>
    </cofactor>
</comment>
<accession>A0ABN9LBZ1</accession>
<dbReference type="Pfam" id="PF00067">
    <property type="entry name" value="p450"/>
    <property type="match status" value="2"/>
</dbReference>
<dbReference type="Proteomes" id="UP001176940">
    <property type="component" value="Unassembled WGS sequence"/>
</dbReference>
<keyword evidence="4" id="KW-0408">Iron</keyword>
<comment type="similarity">
    <text evidence="2">Belongs to the cytochrome P450 family.</text>
</comment>
<dbReference type="PRINTS" id="PR00463">
    <property type="entry name" value="EP450I"/>
</dbReference>
<dbReference type="PANTHER" id="PTHR24300:SF153">
    <property type="entry name" value="CYTOCHROME P450 2G1-LIKE-RELATED"/>
    <property type="match status" value="1"/>
</dbReference>
<evidence type="ECO:0000256" key="1">
    <source>
        <dbReference type="ARBA" id="ARBA00001971"/>
    </source>
</evidence>
<keyword evidence="6" id="KW-1185">Reference proteome</keyword>
<dbReference type="PANTHER" id="PTHR24300">
    <property type="entry name" value="CYTOCHROME P450 508A4-RELATED"/>
    <property type="match status" value="1"/>
</dbReference>
<sequence>MAEKFGPVYTLYLGSRPTVVLTGYQAVKEALVESGDAFTNRGASPLLDRIFHNGDYGMGKKSLEEPLKEEAKHLVDHFTRLKGQPVDPNKTLMFASSNVIANLVFGSRKCYDDERWQKILQDTHDAFHLISSIWGQLYDIFPGIMYYLPGPHKKKYLVF</sequence>
<name>A0ABN9LBZ1_9NEOB</name>
<proteinExistence type="inferred from homology"/>
<dbReference type="EMBL" id="CAUEEQ010014408">
    <property type="protein sequence ID" value="CAJ0938492.1"/>
    <property type="molecule type" value="Genomic_DNA"/>
</dbReference>
<dbReference type="InterPro" id="IPR036396">
    <property type="entry name" value="Cyt_P450_sf"/>
</dbReference>
<dbReference type="InterPro" id="IPR050182">
    <property type="entry name" value="Cytochrome_P450_fam2"/>
</dbReference>
<dbReference type="InterPro" id="IPR001128">
    <property type="entry name" value="Cyt_P450"/>
</dbReference>
<evidence type="ECO:0000313" key="5">
    <source>
        <dbReference type="EMBL" id="CAJ0938492.1"/>
    </source>
</evidence>
<reference evidence="5" key="1">
    <citation type="submission" date="2023-07" db="EMBL/GenBank/DDBJ databases">
        <authorList>
            <person name="Stuckert A."/>
        </authorList>
    </citation>
    <scope>NUCLEOTIDE SEQUENCE</scope>
</reference>
<dbReference type="Gene3D" id="1.10.630.10">
    <property type="entry name" value="Cytochrome P450"/>
    <property type="match status" value="1"/>
</dbReference>